<accession>A0A163XMR1</accession>
<keyword evidence="2" id="KW-1185">Reference proteome</keyword>
<reference evidence="1 2" key="1">
    <citation type="submission" date="2016-03" db="EMBL/GenBank/DDBJ databases">
        <title>Microsymbionts genomes from the relict species Vavilovia formosa (Stev.) Fed.</title>
        <authorList>
            <person name="Kopat V."/>
            <person name="Chirak E."/>
            <person name="Kimeklis A."/>
            <person name="Andronov E."/>
        </authorList>
    </citation>
    <scope>NUCLEOTIDE SEQUENCE [LARGE SCALE GENOMIC DNA]</scope>
    <source>
        <strain evidence="1 2">Vaf07</strain>
    </source>
</reference>
<dbReference type="Proteomes" id="UP000076574">
    <property type="component" value="Unassembled WGS sequence"/>
</dbReference>
<evidence type="ECO:0000313" key="1">
    <source>
        <dbReference type="EMBL" id="KZD21118.1"/>
    </source>
</evidence>
<sequence length="100" mass="11142">MIFEPIRLMPEAPGQTPAKNRTIFSLLAAIRWVQRYVDSEAKTTPRWAKLIAVLDEATVGEIEPPDVRAALHVALMAEGWAMPDELEQPDIFTSGRVDSP</sequence>
<name>A0A163XMR1_9BRAD</name>
<evidence type="ECO:0000313" key="2">
    <source>
        <dbReference type="Proteomes" id="UP000076574"/>
    </source>
</evidence>
<gene>
    <name evidence="1" type="ORF">A4A58_15145</name>
</gene>
<protein>
    <submittedName>
        <fullName evidence="1">Uncharacterized protein</fullName>
    </submittedName>
</protein>
<comment type="caution">
    <text evidence="1">The sequence shown here is derived from an EMBL/GenBank/DDBJ whole genome shotgun (WGS) entry which is preliminary data.</text>
</comment>
<dbReference type="EMBL" id="LVYV01000053">
    <property type="protein sequence ID" value="KZD21118.1"/>
    <property type="molecule type" value="Genomic_DNA"/>
</dbReference>
<dbReference type="AlphaFoldDB" id="A0A163XMR1"/>
<proteinExistence type="predicted"/>
<organism evidence="1 2">
    <name type="scientific">Tardiphaga robiniae</name>
    <dbReference type="NCBI Taxonomy" id="943830"/>
    <lineage>
        <taxon>Bacteria</taxon>
        <taxon>Pseudomonadati</taxon>
        <taxon>Pseudomonadota</taxon>
        <taxon>Alphaproteobacteria</taxon>
        <taxon>Hyphomicrobiales</taxon>
        <taxon>Nitrobacteraceae</taxon>
        <taxon>Tardiphaga</taxon>
    </lineage>
</organism>